<dbReference type="AlphaFoldDB" id="A0A444VPD8"/>
<gene>
    <name evidence="1" type="ORF">DN53_00210</name>
</gene>
<name>A0A444VPD8_9FLAO</name>
<dbReference type="EMBL" id="JJMP01000001">
    <property type="protein sequence ID" value="RYC52677.1"/>
    <property type="molecule type" value="Genomic_DNA"/>
</dbReference>
<evidence type="ECO:0008006" key="3">
    <source>
        <dbReference type="Google" id="ProtNLM"/>
    </source>
</evidence>
<proteinExistence type="predicted"/>
<dbReference type="Gene3D" id="2.60.120.560">
    <property type="entry name" value="Exo-inulinase, domain 1"/>
    <property type="match status" value="1"/>
</dbReference>
<protein>
    <recommendedName>
        <fullName evidence="3">DUF1080 domain-containing protein</fullName>
    </recommendedName>
</protein>
<evidence type="ECO:0000313" key="1">
    <source>
        <dbReference type="EMBL" id="RYC52677.1"/>
    </source>
</evidence>
<reference evidence="1 2" key="1">
    <citation type="submission" date="2014-04" db="EMBL/GenBank/DDBJ databases">
        <title>Whole genome of Muricauda olearia.</title>
        <authorList>
            <person name="Zhang X.-H."/>
            <person name="Tang K."/>
        </authorList>
    </citation>
    <scope>NUCLEOTIDE SEQUENCE [LARGE SCALE GENOMIC DNA]</scope>
    <source>
        <strain evidence="1 2">Th120</strain>
    </source>
</reference>
<accession>A0A444VPD8</accession>
<keyword evidence="2" id="KW-1185">Reference proteome</keyword>
<dbReference type="Proteomes" id="UP000290261">
    <property type="component" value="Unassembled WGS sequence"/>
</dbReference>
<evidence type="ECO:0000313" key="2">
    <source>
        <dbReference type="Proteomes" id="UP000290261"/>
    </source>
</evidence>
<sequence>MEIRDLSAINQFIMKKASVIIIALLGGFLGKAQDIIPLDTINWNFEAESYILEEFKGKKAIYLQGGSITLKDGDFLNGTIEYDIYLKEVQAFPGVYFRMNGTNAEHFYIRPHQAGNPDANQAIPLTKGISPWQLYYGEKYAFPYEYKYDDWTHVKLVVHDDKAQVFLDYSEEPNLSWQLFHESVEGGISLNGGNAQGMHLANIKIDRAKHELKNFKPLNRKPIEGLVPKWQLSDKFEEQLLDDHSMISQLIGNRTWKESVVVEEGTAANISRKVERFDDVPGNTVFAKIELDATLDMTKLFEFGYSDRAVVILNGKPIYKGNNRYRSRDYRYLGTIGLFDAVYLPLRKGKNTLLLAVSEDFGGWLVTGRFVDTKGLKIQ</sequence>
<organism evidence="1 2">
    <name type="scientific">Flagellimonas olearia</name>
    <dbReference type="NCBI Taxonomy" id="552546"/>
    <lineage>
        <taxon>Bacteria</taxon>
        <taxon>Pseudomonadati</taxon>
        <taxon>Bacteroidota</taxon>
        <taxon>Flavobacteriia</taxon>
        <taxon>Flavobacteriales</taxon>
        <taxon>Flavobacteriaceae</taxon>
        <taxon>Flagellimonas</taxon>
    </lineage>
</organism>
<comment type="caution">
    <text evidence="1">The sequence shown here is derived from an EMBL/GenBank/DDBJ whole genome shotgun (WGS) entry which is preliminary data.</text>
</comment>